<reference evidence="2 3" key="1">
    <citation type="submission" date="2018-03" db="EMBL/GenBank/DDBJ databases">
        <title>Genomic Encyclopedia of Type Strains, Phase III (KMG-III): the genomes of soil and plant-associated and newly described type strains.</title>
        <authorList>
            <person name="Whitman W."/>
        </authorList>
    </citation>
    <scope>NUCLEOTIDE SEQUENCE [LARGE SCALE GENOMIC DNA]</scope>
    <source>
        <strain evidence="2 3">CGMCC 1.9313</strain>
    </source>
</reference>
<keyword evidence="1" id="KW-0812">Transmembrane</keyword>
<organism evidence="2 3">
    <name type="scientific">Arcticibacter pallidicorallinus</name>
    <dbReference type="NCBI Taxonomy" id="1259464"/>
    <lineage>
        <taxon>Bacteria</taxon>
        <taxon>Pseudomonadati</taxon>
        <taxon>Bacteroidota</taxon>
        <taxon>Sphingobacteriia</taxon>
        <taxon>Sphingobacteriales</taxon>
        <taxon>Sphingobacteriaceae</taxon>
        <taxon>Arcticibacter</taxon>
    </lineage>
</organism>
<gene>
    <name evidence="2" type="ORF">B0I27_103229</name>
</gene>
<accession>A0A2T0U768</accession>
<proteinExistence type="predicted"/>
<evidence type="ECO:0000256" key="1">
    <source>
        <dbReference type="SAM" id="Phobius"/>
    </source>
</evidence>
<keyword evidence="3" id="KW-1185">Reference proteome</keyword>
<dbReference type="Proteomes" id="UP000238034">
    <property type="component" value="Unassembled WGS sequence"/>
</dbReference>
<dbReference type="EMBL" id="PVTH01000003">
    <property type="protein sequence ID" value="PRY53759.1"/>
    <property type="molecule type" value="Genomic_DNA"/>
</dbReference>
<sequence>MKEFGTANIHIYYDISMNYAIAFDIIAGILTFATAFSLSY</sequence>
<dbReference type="AlphaFoldDB" id="A0A2T0U768"/>
<comment type="caution">
    <text evidence="2">The sequence shown here is derived from an EMBL/GenBank/DDBJ whole genome shotgun (WGS) entry which is preliminary data.</text>
</comment>
<protein>
    <submittedName>
        <fullName evidence="2">Uncharacterized protein</fullName>
    </submittedName>
</protein>
<name>A0A2T0U768_9SPHI</name>
<keyword evidence="1" id="KW-0472">Membrane</keyword>
<evidence type="ECO:0000313" key="2">
    <source>
        <dbReference type="EMBL" id="PRY53759.1"/>
    </source>
</evidence>
<feature type="transmembrane region" description="Helical" evidence="1">
    <location>
        <begin position="20"/>
        <end position="38"/>
    </location>
</feature>
<evidence type="ECO:0000313" key="3">
    <source>
        <dbReference type="Proteomes" id="UP000238034"/>
    </source>
</evidence>
<keyword evidence="1" id="KW-1133">Transmembrane helix</keyword>